<dbReference type="SUPFAM" id="SSF55383">
    <property type="entry name" value="Copper amine oxidase, domain N"/>
    <property type="match status" value="1"/>
</dbReference>
<gene>
    <name evidence="3" type="ORF">FE782_04740</name>
</gene>
<comment type="caution">
    <text evidence="3">The sequence shown here is derived from an EMBL/GenBank/DDBJ whole genome shotgun (WGS) entry which is preliminary data.</text>
</comment>
<feature type="signal peptide" evidence="1">
    <location>
        <begin position="1"/>
        <end position="27"/>
    </location>
</feature>
<dbReference type="EMBL" id="VCIW01000002">
    <property type="protein sequence ID" value="TLS53582.1"/>
    <property type="molecule type" value="Genomic_DNA"/>
</dbReference>
<organism evidence="3 4">
    <name type="scientific">Paenibacillus antri</name>
    <dbReference type="NCBI Taxonomy" id="2582848"/>
    <lineage>
        <taxon>Bacteria</taxon>
        <taxon>Bacillati</taxon>
        <taxon>Bacillota</taxon>
        <taxon>Bacilli</taxon>
        <taxon>Bacillales</taxon>
        <taxon>Paenibacillaceae</taxon>
        <taxon>Paenibacillus</taxon>
    </lineage>
</organism>
<dbReference type="Pfam" id="PF07833">
    <property type="entry name" value="Cu_amine_oxidN1"/>
    <property type="match status" value="1"/>
</dbReference>
<dbReference type="RefSeq" id="WP_138192900.1">
    <property type="nucleotide sequence ID" value="NZ_VCIW01000002.1"/>
</dbReference>
<proteinExistence type="predicted"/>
<accession>A0A5R9GAV3</accession>
<protein>
    <submittedName>
        <fullName evidence="3">Copper amine oxidase N-terminal domain-containing protein</fullName>
    </submittedName>
</protein>
<feature type="domain" description="Copper amine oxidase-like N-terminal" evidence="2">
    <location>
        <begin position="42"/>
        <end position="147"/>
    </location>
</feature>
<dbReference type="Gene3D" id="3.30.457.10">
    <property type="entry name" value="Copper amine oxidase-like, N-terminal domain"/>
    <property type="match status" value="1"/>
</dbReference>
<evidence type="ECO:0000256" key="1">
    <source>
        <dbReference type="SAM" id="SignalP"/>
    </source>
</evidence>
<evidence type="ECO:0000259" key="2">
    <source>
        <dbReference type="Pfam" id="PF07833"/>
    </source>
</evidence>
<keyword evidence="4" id="KW-1185">Reference proteome</keyword>
<dbReference type="Proteomes" id="UP000309676">
    <property type="component" value="Unassembled WGS sequence"/>
</dbReference>
<dbReference type="OrthoDB" id="2578443at2"/>
<evidence type="ECO:0000313" key="4">
    <source>
        <dbReference type="Proteomes" id="UP000309676"/>
    </source>
</evidence>
<name>A0A5R9GAV3_9BACL</name>
<feature type="chain" id="PRO_5039038868" evidence="1">
    <location>
        <begin position="28"/>
        <end position="391"/>
    </location>
</feature>
<dbReference type="AlphaFoldDB" id="A0A5R9GAV3"/>
<dbReference type="InterPro" id="IPR036582">
    <property type="entry name" value="Mao_N_sf"/>
</dbReference>
<dbReference type="InterPro" id="IPR012854">
    <property type="entry name" value="Cu_amine_oxidase-like_N"/>
</dbReference>
<sequence>MRKNLTKTIAFAALAACLAMPAISAGAHRAQAALAPIVSVTLNQGTAELKHEPLLEGGAVYLPLRETGALLNSRTTWIADGKKILINRPGVRIEMTLGSRQATVNGKPYALTAMPKNVNGVVFVPVRFVSEALGADVQWKSDDRRVELQFENLYSFAEKGTRGYWLHRSTGELYASENGQAAALVADTEFKLQRYVELAVETLSPSSDVVTAVDNYGEPGINNDVYRFVVASGKLTLETKTHYWGVHPIRNVSTLPDGHALLMDGATLYEVDAAGATTSTHDLRALTGYEDEAFQVEWYDDAYMVVRPHSTGWLTLIDRETNETKRLIDEVATEEKLAMLEELQKVGPNDFDFMNWDGLEVAGRQGDKLQLSFTWFLEPNAKQDVEVPLAR</sequence>
<reference evidence="3 4" key="1">
    <citation type="submission" date="2019-05" db="EMBL/GenBank/DDBJ databases">
        <authorList>
            <person name="Narsing Rao M.P."/>
            <person name="Li W.J."/>
        </authorList>
    </citation>
    <scope>NUCLEOTIDE SEQUENCE [LARGE SCALE GENOMIC DNA]</scope>
    <source>
        <strain evidence="3 4">SYSU_K30003</strain>
    </source>
</reference>
<keyword evidence="1" id="KW-0732">Signal</keyword>
<evidence type="ECO:0000313" key="3">
    <source>
        <dbReference type="EMBL" id="TLS53582.1"/>
    </source>
</evidence>